<feature type="domain" description="Bacterial transcriptional activator" evidence="7">
    <location>
        <begin position="99"/>
        <end position="244"/>
    </location>
</feature>
<evidence type="ECO:0000256" key="4">
    <source>
        <dbReference type="ARBA" id="ARBA00023163"/>
    </source>
</evidence>
<dbReference type="SMART" id="SM00862">
    <property type="entry name" value="Trans_reg_C"/>
    <property type="match status" value="1"/>
</dbReference>
<feature type="domain" description="OmpR/PhoB-type" evidence="6">
    <location>
        <begin position="19"/>
        <end position="92"/>
    </location>
</feature>
<dbReference type="CDD" id="cd15831">
    <property type="entry name" value="BTAD"/>
    <property type="match status" value="1"/>
</dbReference>
<dbReference type="SUPFAM" id="SSF46894">
    <property type="entry name" value="C-terminal effector domain of the bipartite response regulators"/>
    <property type="match status" value="1"/>
</dbReference>
<dbReference type="SUPFAM" id="SSF48452">
    <property type="entry name" value="TPR-like"/>
    <property type="match status" value="3"/>
</dbReference>
<dbReference type="Proteomes" id="UP001500967">
    <property type="component" value="Unassembled WGS sequence"/>
</dbReference>
<dbReference type="Pfam" id="PF00931">
    <property type="entry name" value="NB-ARC"/>
    <property type="match status" value="1"/>
</dbReference>
<name>A0ABN0U7A8_9ACTN</name>
<dbReference type="Pfam" id="PF03704">
    <property type="entry name" value="BTAD"/>
    <property type="match status" value="1"/>
</dbReference>
<sequence length="1016" mass="108761">MILRCRCLGSLEVRGGDQWRPVRGARARALLAVLVRHRGEHVPAGRLADEVWDGRPPASAGTLVRGYVSALRRAFGADGARVIVGSGGGYRLDLPPDAVDVDLFDALCARGATALRRGDPEGAALLLADALALHRGPACADVPRTRTLTAFVEGVEERRLVAVEARIEAELTCSRHTEVLGDLRRLVTEHPTRERLLAQWMRALHAAGRRAEALDVYLAAHKRLVEQRGIDPGPELRAAHRMILAAEDVPAPHPRPDRRGAGWSPPSQAPAGVSDFTGRDAELARCLAVLTEPEARALRVVAISGRAGVGKSALAVTLMHGLRAWYPDGQLYADLTGETHRSAEPADVLAMFLRAVGVPGSAVPDRADERAALLRSIVADRRVLVVLENAPDERRIRALLPGGAGCAVLVTSRARLSALEGAHFVELEVFTPDEALTLLERVVGADRVRGQLDAARRLLHLCGRLPLAVRIMAARIASAPETPLEWFVERLADERRRLDELRLHDLDVRAGIGAGYALLSSRQRRVLRRLAVLDVTAFPAWAVALVADVDERAADEAVEALVDHRLLDAAGPDDGGRARYRFHGLVRLFARERAAADPDLDPAAVLECAVRAWCALAERATGRLPARTLAPIPSPTSSEPVALDVVRDPFAWFDAERESIGELVARSAALGRADLAWPLAAAAHSYYELRDYSEEGSRVHRLALDACRAAGDTLGEAVMSRNLADLYTSKPGSDIGEKLASAERALELFRAAGHAPGEADAGYLAATVHRVLGATDRVEECLDASLAAAVRVGYRLGEVHVWQLRGILRRQQGRQADAIAAAGRALPLARELGSSRDVSVLLGLIGLAHRDRGEPGPAEAALAEAVTIAEETGDPVQLAFLCAHLGGLYVESGDPRAQRLLDRGLALSTASRSDFGEAMALDGLGRLALRTGAPRRAVAHFTDAVALHRQAGNLQAEAKALAGLASAWLRAGDPVAARDAGLTAREIFRRLGNESDAARLSVVIGTRPRADPVENA</sequence>
<dbReference type="InterPro" id="IPR001867">
    <property type="entry name" value="OmpR/PhoB-type_DNA-bd"/>
</dbReference>
<dbReference type="SMART" id="SM01043">
    <property type="entry name" value="BTAD"/>
    <property type="match status" value="1"/>
</dbReference>
<reference evidence="8 9" key="1">
    <citation type="journal article" date="2019" name="Int. J. Syst. Evol. Microbiol.">
        <title>The Global Catalogue of Microorganisms (GCM) 10K type strain sequencing project: providing services to taxonomists for standard genome sequencing and annotation.</title>
        <authorList>
            <consortium name="The Broad Institute Genomics Platform"/>
            <consortium name="The Broad Institute Genome Sequencing Center for Infectious Disease"/>
            <person name="Wu L."/>
            <person name="Ma J."/>
        </authorList>
    </citation>
    <scope>NUCLEOTIDE SEQUENCE [LARGE SCALE GENOMIC DNA]</scope>
    <source>
        <strain evidence="8 9">JCM 10425</strain>
    </source>
</reference>
<dbReference type="Gene3D" id="3.40.50.300">
    <property type="entry name" value="P-loop containing nucleotide triphosphate hydrolases"/>
    <property type="match status" value="1"/>
</dbReference>
<dbReference type="InterPro" id="IPR011990">
    <property type="entry name" value="TPR-like_helical_dom_sf"/>
</dbReference>
<dbReference type="Pfam" id="PF25872">
    <property type="entry name" value="HTH_77"/>
    <property type="match status" value="1"/>
</dbReference>
<dbReference type="Pfam" id="PF00486">
    <property type="entry name" value="Trans_reg_C"/>
    <property type="match status" value="1"/>
</dbReference>
<dbReference type="InterPro" id="IPR058852">
    <property type="entry name" value="HTH_77"/>
</dbReference>
<dbReference type="InterPro" id="IPR005158">
    <property type="entry name" value="BTAD"/>
</dbReference>
<evidence type="ECO:0000313" key="8">
    <source>
        <dbReference type="EMBL" id="GAA0241079.1"/>
    </source>
</evidence>
<dbReference type="InterPro" id="IPR036388">
    <property type="entry name" value="WH-like_DNA-bd_sf"/>
</dbReference>
<dbReference type="SMART" id="SM00028">
    <property type="entry name" value="TPR"/>
    <property type="match status" value="5"/>
</dbReference>
<dbReference type="InterPro" id="IPR051677">
    <property type="entry name" value="AfsR-DnrI-RedD_regulator"/>
</dbReference>
<dbReference type="Gene3D" id="1.10.10.10">
    <property type="entry name" value="Winged helix-like DNA-binding domain superfamily/Winged helix DNA-binding domain"/>
    <property type="match status" value="1"/>
</dbReference>
<evidence type="ECO:0000256" key="3">
    <source>
        <dbReference type="ARBA" id="ARBA00023125"/>
    </source>
</evidence>
<dbReference type="InterPro" id="IPR019734">
    <property type="entry name" value="TPR_rpt"/>
</dbReference>
<dbReference type="RefSeq" id="WP_344649230.1">
    <property type="nucleotide sequence ID" value="NZ_BAAAGX010000010.1"/>
</dbReference>
<dbReference type="PRINTS" id="PR00364">
    <property type="entry name" value="DISEASERSIST"/>
</dbReference>
<feature type="region of interest" description="Disordered" evidence="5">
    <location>
        <begin position="249"/>
        <end position="273"/>
    </location>
</feature>
<keyword evidence="4" id="KW-0804">Transcription</keyword>
<protein>
    <submittedName>
        <fullName evidence="8">BTAD domain-containing putative transcriptional regulator</fullName>
    </submittedName>
</protein>
<dbReference type="InterPro" id="IPR016032">
    <property type="entry name" value="Sig_transdc_resp-reg_C-effctor"/>
</dbReference>
<dbReference type="PANTHER" id="PTHR35807:SF1">
    <property type="entry name" value="TRANSCRIPTIONAL REGULATOR REDD"/>
    <property type="match status" value="1"/>
</dbReference>
<dbReference type="SUPFAM" id="SSF52540">
    <property type="entry name" value="P-loop containing nucleoside triphosphate hydrolases"/>
    <property type="match status" value="1"/>
</dbReference>
<gene>
    <name evidence="8" type="ORF">GCM10009539_28030</name>
</gene>
<keyword evidence="9" id="KW-1185">Reference proteome</keyword>
<dbReference type="InterPro" id="IPR027417">
    <property type="entry name" value="P-loop_NTPase"/>
</dbReference>
<dbReference type="InterPro" id="IPR002182">
    <property type="entry name" value="NB-ARC"/>
</dbReference>
<evidence type="ECO:0000313" key="9">
    <source>
        <dbReference type="Proteomes" id="UP001500967"/>
    </source>
</evidence>
<comment type="caution">
    <text evidence="8">The sequence shown here is derived from an EMBL/GenBank/DDBJ whole genome shotgun (WGS) entry which is preliminary data.</text>
</comment>
<evidence type="ECO:0000259" key="7">
    <source>
        <dbReference type="SMART" id="SM01043"/>
    </source>
</evidence>
<organism evidence="8 9">
    <name type="scientific">Cryptosporangium japonicum</name>
    <dbReference type="NCBI Taxonomy" id="80872"/>
    <lineage>
        <taxon>Bacteria</taxon>
        <taxon>Bacillati</taxon>
        <taxon>Actinomycetota</taxon>
        <taxon>Actinomycetes</taxon>
        <taxon>Cryptosporangiales</taxon>
        <taxon>Cryptosporangiaceae</taxon>
        <taxon>Cryptosporangium</taxon>
    </lineage>
</organism>
<evidence type="ECO:0000259" key="6">
    <source>
        <dbReference type="SMART" id="SM00862"/>
    </source>
</evidence>
<evidence type="ECO:0000256" key="2">
    <source>
        <dbReference type="ARBA" id="ARBA00023015"/>
    </source>
</evidence>
<accession>A0ABN0U7A8</accession>
<keyword evidence="3" id="KW-0238">DNA-binding</keyword>
<dbReference type="PANTHER" id="PTHR35807">
    <property type="entry name" value="TRANSCRIPTIONAL REGULATOR REDD-RELATED"/>
    <property type="match status" value="1"/>
</dbReference>
<keyword evidence="2" id="KW-0805">Transcription regulation</keyword>
<comment type="similarity">
    <text evidence="1">Belongs to the AfsR/DnrI/RedD regulatory family.</text>
</comment>
<dbReference type="Gene3D" id="1.25.40.10">
    <property type="entry name" value="Tetratricopeptide repeat domain"/>
    <property type="match status" value="3"/>
</dbReference>
<evidence type="ECO:0000256" key="5">
    <source>
        <dbReference type="SAM" id="MobiDB-lite"/>
    </source>
</evidence>
<proteinExistence type="inferred from homology"/>
<evidence type="ECO:0000256" key="1">
    <source>
        <dbReference type="ARBA" id="ARBA00005820"/>
    </source>
</evidence>
<dbReference type="EMBL" id="BAAAGX010000010">
    <property type="protein sequence ID" value="GAA0241079.1"/>
    <property type="molecule type" value="Genomic_DNA"/>
</dbReference>